<feature type="compositionally biased region" description="Basic and acidic residues" evidence="2">
    <location>
        <begin position="204"/>
        <end position="241"/>
    </location>
</feature>
<name>A0A067TCG0_GALM3</name>
<evidence type="ECO:0000259" key="3">
    <source>
        <dbReference type="PROSITE" id="PS50089"/>
    </source>
</evidence>
<reference evidence="5" key="1">
    <citation type="journal article" date="2014" name="Proc. Natl. Acad. Sci. U.S.A.">
        <title>Extensive sampling of basidiomycete genomes demonstrates inadequacy of the white-rot/brown-rot paradigm for wood decay fungi.</title>
        <authorList>
            <person name="Riley R."/>
            <person name="Salamov A.A."/>
            <person name="Brown D.W."/>
            <person name="Nagy L.G."/>
            <person name="Floudas D."/>
            <person name="Held B.W."/>
            <person name="Levasseur A."/>
            <person name="Lombard V."/>
            <person name="Morin E."/>
            <person name="Otillar R."/>
            <person name="Lindquist E.A."/>
            <person name="Sun H."/>
            <person name="LaButti K.M."/>
            <person name="Schmutz J."/>
            <person name="Jabbour D."/>
            <person name="Luo H."/>
            <person name="Baker S.E."/>
            <person name="Pisabarro A.G."/>
            <person name="Walton J.D."/>
            <person name="Blanchette R.A."/>
            <person name="Henrissat B."/>
            <person name="Martin F."/>
            <person name="Cullen D."/>
            <person name="Hibbett D.S."/>
            <person name="Grigoriev I.V."/>
        </authorList>
    </citation>
    <scope>NUCLEOTIDE SEQUENCE [LARGE SCALE GENOMIC DNA]</scope>
    <source>
        <strain evidence="5">CBS 339.88</strain>
    </source>
</reference>
<dbReference type="Gene3D" id="3.30.40.10">
    <property type="entry name" value="Zinc/RING finger domain, C3HC4 (zinc finger)"/>
    <property type="match status" value="1"/>
</dbReference>
<feature type="region of interest" description="Disordered" evidence="2">
    <location>
        <begin position="204"/>
        <end position="274"/>
    </location>
</feature>
<dbReference type="GO" id="GO:0008270">
    <property type="term" value="F:zinc ion binding"/>
    <property type="evidence" value="ECO:0007669"/>
    <property type="project" value="UniProtKB-KW"/>
</dbReference>
<accession>A0A067TCG0</accession>
<keyword evidence="5" id="KW-1185">Reference proteome</keyword>
<proteinExistence type="predicted"/>
<dbReference type="CDD" id="cd16449">
    <property type="entry name" value="RING-HC"/>
    <property type="match status" value="1"/>
</dbReference>
<evidence type="ECO:0000256" key="2">
    <source>
        <dbReference type="SAM" id="MobiDB-lite"/>
    </source>
</evidence>
<sequence length="378" mass="42645">MPSAHCPICFNHFPLGADKPEVVIYPCGHGYCTDCSDKLFREARPKCPTCRVILHRRDGHPVYLELVDSSDAFAASVIEGLDQMKSESPVISVRKASQKLEKILQGGRQKEDTMSALLKAIESFQDRIIPMFSKVENQKHEIDALRKELHRSNRDRDYYQGKARKAEPLQTEIDRLGLSLREAEHNTNQALCLAEAAKDDLGKVHEKSSQWQKHAAELDQDNRRLKDQLERHVDSARLQKEKNKKLAKQVASLSHRLAEREPASDATHGYDGDFSAHEESRIHSSFAISSSSSRSPHHSFNDENESAIKLDFEGMPPPNFPSDWQLNGPNAGVLKKHNVNVSRHTPGIFPRFPIDLDRKGRPTKAVQLGPRSIVHVGR</sequence>
<organism evidence="4 5">
    <name type="scientific">Galerina marginata (strain CBS 339.88)</name>
    <dbReference type="NCBI Taxonomy" id="685588"/>
    <lineage>
        <taxon>Eukaryota</taxon>
        <taxon>Fungi</taxon>
        <taxon>Dikarya</taxon>
        <taxon>Basidiomycota</taxon>
        <taxon>Agaricomycotina</taxon>
        <taxon>Agaricomycetes</taxon>
        <taxon>Agaricomycetidae</taxon>
        <taxon>Agaricales</taxon>
        <taxon>Agaricineae</taxon>
        <taxon>Strophariaceae</taxon>
        <taxon>Galerina</taxon>
    </lineage>
</organism>
<keyword evidence="1" id="KW-0862">Zinc</keyword>
<dbReference type="Proteomes" id="UP000027222">
    <property type="component" value="Unassembled WGS sequence"/>
</dbReference>
<dbReference type="AlphaFoldDB" id="A0A067TCG0"/>
<keyword evidence="1" id="KW-0863">Zinc-finger</keyword>
<dbReference type="HOGENOM" id="CLU_062453_0_0_1"/>
<protein>
    <recommendedName>
        <fullName evidence="3">RING-type domain-containing protein</fullName>
    </recommendedName>
</protein>
<dbReference type="PROSITE" id="PS50089">
    <property type="entry name" value="ZF_RING_2"/>
    <property type="match status" value="1"/>
</dbReference>
<gene>
    <name evidence="4" type="ORF">GALMADRAFT_1111130</name>
</gene>
<evidence type="ECO:0000313" key="5">
    <source>
        <dbReference type="Proteomes" id="UP000027222"/>
    </source>
</evidence>
<dbReference type="InterPro" id="IPR001841">
    <property type="entry name" value="Znf_RING"/>
</dbReference>
<dbReference type="EMBL" id="KL142371">
    <property type="protein sequence ID" value="KDR80841.1"/>
    <property type="molecule type" value="Genomic_DNA"/>
</dbReference>
<keyword evidence="1" id="KW-0479">Metal-binding</keyword>
<dbReference type="SUPFAM" id="SSF57850">
    <property type="entry name" value="RING/U-box"/>
    <property type="match status" value="1"/>
</dbReference>
<dbReference type="Pfam" id="PF13920">
    <property type="entry name" value="zf-C3HC4_3"/>
    <property type="match status" value="1"/>
</dbReference>
<feature type="domain" description="RING-type" evidence="3">
    <location>
        <begin position="6"/>
        <end position="51"/>
    </location>
</feature>
<evidence type="ECO:0000256" key="1">
    <source>
        <dbReference type="PROSITE-ProRule" id="PRU00175"/>
    </source>
</evidence>
<feature type="compositionally biased region" description="Basic and acidic residues" evidence="2">
    <location>
        <begin position="256"/>
        <end position="274"/>
    </location>
</feature>
<dbReference type="InterPro" id="IPR013083">
    <property type="entry name" value="Znf_RING/FYVE/PHD"/>
</dbReference>
<dbReference type="SMART" id="SM00184">
    <property type="entry name" value="RING"/>
    <property type="match status" value="1"/>
</dbReference>
<dbReference type="STRING" id="685588.A0A067TCG0"/>
<evidence type="ECO:0000313" key="4">
    <source>
        <dbReference type="EMBL" id="KDR80841.1"/>
    </source>
</evidence>
<dbReference type="OrthoDB" id="6105938at2759"/>